<organism evidence="2 3">
    <name type="scientific">Chironomus riparius</name>
    <dbReference type="NCBI Taxonomy" id="315576"/>
    <lineage>
        <taxon>Eukaryota</taxon>
        <taxon>Metazoa</taxon>
        <taxon>Ecdysozoa</taxon>
        <taxon>Arthropoda</taxon>
        <taxon>Hexapoda</taxon>
        <taxon>Insecta</taxon>
        <taxon>Pterygota</taxon>
        <taxon>Neoptera</taxon>
        <taxon>Endopterygota</taxon>
        <taxon>Diptera</taxon>
        <taxon>Nematocera</taxon>
        <taxon>Chironomoidea</taxon>
        <taxon>Chironomidae</taxon>
        <taxon>Chironominae</taxon>
        <taxon>Chironomus</taxon>
    </lineage>
</organism>
<feature type="region of interest" description="Disordered" evidence="1">
    <location>
        <begin position="115"/>
        <end position="135"/>
    </location>
</feature>
<gene>
    <name evidence="2" type="ORF">CHIRRI_LOCUS7412</name>
</gene>
<dbReference type="EMBL" id="OU895878">
    <property type="protein sequence ID" value="CAG9804529.1"/>
    <property type="molecule type" value="Genomic_DNA"/>
</dbReference>
<keyword evidence="3" id="KW-1185">Reference proteome</keyword>
<evidence type="ECO:0000256" key="1">
    <source>
        <dbReference type="SAM" id="MobiDB-lite"/>
    </source>
</evidence>
<reference evidence="2" key="2">
    <citation type="submission" date="2022-10" db="EMBL/GenBank/DDBJ databases">
        <authorList>
            <consortium name="ENA_rothamsted_submissions"/>
            <consortium name="culmorum"/>
            <person name="King R."/>
        </authorList>
    </citation>
    <scope>NUCLEOTIDE SEQUENCE</scope>
</reference>
<dbReference type="Proteomes" id="UP001153620">
    <property type="component" value="Chromosome 2"/>
</dbReference>
<feature type="compositionally biased region" description="Basic and acidic residues" evidence="1">
    <location>
        <begin position="118"/>
        <end position="135"/>
    </location>
</feature>
<evidence type="ECO:0000313" key="3">
    <source>
        <dbReference type="Proteomes" id="UP001153620"/>
    </source>
</evidence>
<sequence>MDSIESDLKNYKSLFEEIAQNNSEIYLEKSFQDVIQYDDTACCCCKIHRQQNHNFIAGGAITNTKSFNQAPIYNTIWLGEMKNATDYIEYLNETRRNSFSSLNKDNRSNYYNLMRNDFPSHNHDEEQADTSRESDKNFLQVPKFDKSSEHMRRTPEFDGISEKIDEIHKLDSSVSSLIYKSIEVHADILSLDATVSRLLAETRKLLEDLEDVKILDDIIDVLNSESIFYPIVHREWMFPITNSNKIPIDEGVVVVGSS</sequence>
<accession>A0A9N9RX84</accession>
<dbReference type="OrthoDB" id="7741006at2759"/>
<dbReference type="AlphaFoldDB" id="A0A9N9RX84"/>
<proteinExistence type="predicted"/>
<protein>
    <submittedName>
        <fullName evidence="2">Uncharacterized protein</fullName>
    </submittedName>
</protein>
<name>A0A9N9RX84_9DIPT</name>
<reference evidence="2" key="1">
    <citation type="submission" date="2022-01" db="EMBL/GenBank/DDBJ databases">
        <authorList>
            <person name="King R."/>
        </authorList>
    </citation>
    <scope>NUCLEOTIDE SEQUENCE</scope>
</reference>
<evidence type="ECO:0000313" key="2">
    <source>
        <dbReference type="EMBL" id="CAG9804529.1"/>
    </source>
</evidence>